<keyword evidence="21" id="KW-1185">Reference proteome</keyword>
<comment type="subcellular location">
    <subcellularLocation>
        <location evidence="2">Membrane</location>
        <topology evidence="2">Lipid-anchor</topology>
        <topology evidence="2">GPI-anchor</topology>
    </subcellularLocation>
    <subcellularLocation>
        <location evidence="1">Membrane</location>
        <topology evidence="1">Multi-pass membrane protein</topology>
    </subcellularLocation>
    <subcellularLocation>
        <location evidence="3">Secreted</location>
    </subcellularLocation>
</comment>
<keyword evidence="6" id="KW-0325">Glycoprotein</keyword>
<dbReference type="Pfam" id="PF05730">
    <property type="entry name" value="CFEM"/>
    <property type="match status" value="1"/>
</dbReference>
<evidence type="ECO:0000256" key="15">
    <source>
        <dbReference type="SAM" id="MobiDB-lite"/>
    </source>
</evidence>
<keyword evidence="12" id="KW-0449">Lipoprotein</keyword>
<evidence type="ECO:0000256" key="13">
    <source>
        <dbReference type="ARBA" id="ARBA00038359"/>
    </source>
</evidence>
<accession>A0A098D872</accession>
<reference evidence="19 21" key="3">
    <citation type="journal article" date="2015" name="BMC Genomics">
        <title>The completed genome sequence of the pathogenic ascomycete fungus Fusarium graminearum.</title>
        <authorList>
            <person name="King R."/>
            <person name="Urban M."/>
            <person name="Hammond-Kosack M.C."/>
            <person name="Hassani-Pak K."/>
            <person name="Hammond-Kosack K.E."/>
        </authorList>
    </citation>
    <scope>NUCLEOTIDE SEQUENCE [LARGE SCALE GENOMIC DNA]</scope>
    <source>
        <strain evidence="21">ATCC MYA-4620 / CBS 123657 / FGSC 9075 / NRRL 31084 / PH-1</strain>
        <strain evidence="19">PH-1</strain>
    </source>
</reference>
<evidence type="ECO:0000256" key="3">
    <source>
        <dbReference type="ARBA" id="ARBA00004613"/>
    </source>
</evidence>
<evidence type="ECO:0000313" key="20">
    <source>
        <dbReference type="EnsemblFungi" id="CEF74655"/>
    </source>
</evidence>
<evidence type="ECO:0000256" key="6">
    <source>
        <dbReference type="ARBA" id="ARBA00022622"/>
    </source>
</evidence>
<keyword evidence="7 16" id="KW-0812">Transmembrane</keyword>
<evidence type="ECO:0000256" key="1">
    <source>
        <dbReference type="ARBA" id="ARBA00004141"/>
    </source>
</evidence>
<evidence type="ECO:0000256" key="5">
    <source>
        <dbReference type="ARBA" id="ARBA00022525"/>
    </source>
</evidence>
<feature type="transmembrane region" description="Helical" evidence="16">
    <location>
        <begin position="135"/>
        <end position="158"/>
    </location>
</feature>
<dbReference type="EMBL" id="HG970332">
    <property type="protein sequence ID" value="CEF74655.1"/>
    <property type="molecule type" value="Genomic_DNA"/>
</dbReference>
<feature type="disulfide bond" evidence="14">
    <location>
        <begin position="58"/>
        <end position="91"/>
    </location>
</feature>
<evidence type="ECO:0000256" key="10">
    <source>
        <dbReference type="ARBA" id="ARBA00023136"/>
    </source>
</evidence>
<evidence type="ECO:0000256" key="9">
    <source>
        <dbReference type="ARBA" id="ARBA00022989"/>
    </source>
</evidence>
<dbReference type="AlphaFoldDB" id="A0A098D872"/>
<dbReference type="InterPro" id="IPR049326">
    <property type="entry name" value="Rhodopsin_dom_fungi"/>
</dbReference>
<evidence type="ECO:0000256" key="12">
    <source>
        <dbReference type="ARBA" id="ARBA00023288"/>
    </source>
</evidence>
<dbReference type="PANTHER" id="PTHR33048:SF143">
    <property type="entry name" value="EXTRACELLULAR MEMBRANE PROTEIN CFEM DOMAIN-CONTAINING PROTEIN-RELATED"/>
    <property type="match status" value="1"/>
</dbReference>
<reference evidence="20" key="4">
    <citation type="submission" date="2017-01" db="UniProtKB">
        <authorList>
            <consortium name="EnsemblFungi"/>
        </authorList>
    </citation>
    <scope>IDENTIFICATION</scope>
    <source>
        <strain evidence="20">PH-1 / ATCC MYA-4620 / FGSC 9075 / NRRL 31084</strain>
    </source>
</reference>
<keyword evidence="11 14" id="KW-1015">Disulfide bond</keyword>
<dbReference type="PANTHER" id="PTHR33048">
    <property type="entry name" value="PTH11-LIKE INTEGRAL MEMBRANE PROTEIN (AFU_ORTHOLOGUE AFUA_5G11245)"/>
    <property type="match status" value="1"/>
</dbReference>
<dbReference type="InterPro" id="IPR008427">
    <property type="entry name" value="Extracellular_membr_CFEM_dom"/>
</dbReference>
<dbReference type="GO" id="GO:0098552">
    <property type="term" value="C:side of membrane"/>
    <property type="evidence" value="ECO:0007669"/>
    <property type="project" value="UniProtKB-KW"/>
</dbReference>
<dbReference type="InterPro" id="IPR052337">
    <property type="entry name" value="SAT4-like"/>
</dbReference>
<name>A0A098D872_GIBZE</name>
<organism evidence="19 21">
    <name type="scientific">Gibberella zeae (strain ATCC MYA-4620 / CBS 123657 / FGSC 9075 / NRRL 31084 / PH-1)</name>
    <name type="common">Wheat head blight fungus</name>
    <name type="synonym">Fusarium graminearum</name>
    <dbReference type="NCBI Taxonomy" id="229533"/>
    <lineage>
        <taxon>Eukaryota</taxon>
        <taxon>Fungi</taxon>
        <taxon>Dikarya</taxon>
        <taxon>Ascomycota</taxon>
        <taxon>Pezizomycotina</taxon>
        <taxon>Sordariomycetes</taxon>
        <taxon>Hypocreomycetidae</taxon>
        <taxon>Hypocreales</taxon>
        <taxon>Nectriaceae</taxon>
        <taxon>Fusarium</taxon>
    </lineage>
</organism>
<sequence>MRLFHGIIACLVVLPLASATLDKNASLILGTLPNCASKCLVTNVLTSTCDLEDIQCTCENASLQKEIETCVLATCTIREALSTKNATMILCNAPIRDVRPNFVRINTVMGIISGVFVFIRFATKITYSISMGLDDLLIAITMLLAAFCICINAFGSVPNGIGTDIWTLTPEQITNFGYWFYVIVLTYFILQTTMKLSLLFFYLRIFPSKGVRRLLWGTVAFICANGTIFALVATFQCRPISHFWTKWDGNHKGWCASVNGVAWSNGAINIASDFLILSIPLFQLRKLNLDLNKKIGIGLMFSVGAFVTFMSIFRLYACIVAGVSHTDNQSWDYLAMSKWSTVEVNVGIWCACMPTLRIMLMRLFGQSKRYINYGSNKSGQESSREDPNRPRTKSYPLEGIPGASASANAVKGARGGIKPVGITCDTIVEVEYGAHDDETNLVHMKPFDRSKSYRSFSQSEASV</sequence>
<feature type="transmembrane region" description="Helical" evidence="16">
    <location>
        <begin position="214"/>
        <end position="235"/>
    </location>
</feature>
<evidence type="ECO:0000256" key="17">
    <source>
        <dbReference type="SAM" id="SignalP"/>
    </source>
</evidence>
<evidence type="ECO:0000256" key="11">
    <source>
        <dbReference type="ARBA" id="ARBA00023157"/>
    </source>
</evidence>
<reference evidence="20 21" key="1">
    <citation type="journal article" date="2007" name="Science">
        <title>The Fusarium graminearum genome reveals a link between localized polymorphism and pathogen specialization.</title>
        <authorList>
            <person name="Cuomo C.A."/>
            <person name="Gueldener U."/>
            <person name="Xu J.-R."/>
            <person name="Trail F."/>
            <person name="Turgeon B.G."/>
            <person name="Di Pietro A."/>
            <person name="Walton J.D."/>
            <person name="Ma L.-J."/>
            <person name="Baker S.E."/>
            <person name="Rep M."/>
            <person name="Adam G."/>
            <person name="Antoniw J."/>
            <person name="Baldwin T."/>
            <person name="Calvo S.E."/>
            <person name="Chang Y.-L."/>
            <person name="DeCaprio D."/>
            <person name="Gale L.R."/>
            <person name="Gnerre S."/>
            <person name="Goswami R.S."/>
            <person name="Hammond-Kosack K."/>
            <person name="Harris L.J."/>
            <person name="Hilburn K."/>
            <person name="Kennell J.C."/>
            <person name="Kroken S."/>
            <person name="Magnuson J.K."/>
            <person name="Mannhaupt G."/>
            <person name="Mauceli E.W."/>
            <person name="Mewes H.-W."/>
            <person name="Mitterbauer R."/>
            <person name="Muehlbauer G."/>
            <person name="Muensterkoetter M."/>
            <person name="Nelson D."/>
            <person name="O'Donnell K."/>
            <person name="Ouellet T."/>
            <person name="Qi W."/>
            <person name="Quesneville H."/>
            <person name="Roncero M.I.G."/>
            <person name="Seong K.-Y."/>
            <person name="Tetko I.V."/>
            <person name="Urban M."/>
            <person name="Waalwijk C."/>
            <person name="Ward T.J."/>
            <person name="Yao J."/>
            <person name="Birren B.W."/>
            <person name="Kistler H.C."/>
        </authorList>
    </citation>
    <scope>NUCLEOTIDE SEQUENCE [LARGE SCALE GENOMIC DNA]</scope>
    <source>
        <strain evidence="21">ATCC MYA-4620 / CBS 123657 / FGSC 9075 / NRRL 31084 / PH-1</strain>
        <strain evidence="20">PH-1 / ATCC MYA-4620 / FGSC 9075 / NRRL 31084</strain>
    </source>
</reference>
<proteinExistence type="inferred from homology"/>
<feature type="region of interest" description="Disordered" evidence="15">
    <location>
        <begin position="375"/>
        <end position="400"/>
    </location>
</feature>
<dbReference type="GO" id="GO:0005576">
    <property type="term" value="C:extracellular region"/>
    <property type="evidence" value="ECO:0007669"/>
    <property type="project" value="UniProtKB-SubCell"/>
</dbReference>
<feature type="transmembrane region" description="Helical" evidence="16">
    <location>
        <begin position="102"/>
        <end position="123"/>
    </location>
</feature>
<dbReference type="SMART" id="SM00747">
    <property type="entry name" value="CFEM"/>
    <property type="match status" value="1"/>
</dbReference>
<dbReference type="EnsemblFungi" id="CEF74655">
    <property type="protein sequence ID" value="CEF74655"/>
    <property type="gene ID" value="FGRRES_15975"/>
</dbReference>
<comment type="similarity">
    <text evidence="4">Belongs to the RBT5 family.</text>
</comment>
<feature type="transmembrane region" description="Helical" evidence="16">
    <location>
        <begin position="178"/>
        <end position="202"/>
    </location>
</feature>
<dbReference type="GO" id="GO:0046872">
    <property type="term" value="F:metal ion binding"/>
    <property type="evidence" value="ECO:0007669"/>
    <property type="project" value="UniProtKB-UniRule"/>
</dbReference>
<feature type="disulfide bond" evidence="14">
    <location>
        <begin position="49"/>
        <end position="56"/>
    </location>
</feature>
<dbReference type="PROSITE" id="PS52012">
    <property type="entry name" value="CFEM"/>
    <property type="match status" value="1"/>
</dbReference>
<feature type="domain" description="CFEM" evidence="18">
    <location>
        <begin position="7"/>
        <end position="119"/>
    </location>
</feature>
<feature type="binding site" description="axial binding residue" evidence="14">
    <location>
        <position position="53"/>
    </location>
    <ligand>
        <name>heme</name>
        <dbReference type="ChEBI" id="CHEBI:30413"/>
    </ligand>
    <ligandPart>
        <name>Fe</name>
        <dbReference type="ChEBI" id="CHEBI:18248"/>
    </ligandPart>
</feature>
<protein>
    <submittedName>
        <fullName evidence="19">Chromosome 1, complete genome</fullName>
    </submittedName>
</protein>
<keyword evidence="14" id="KW-0408">Iron</keyword>
<evidence type="ECO:0000256" key="7">
    <source>
        <dbReference type="ARBA" id="ARBA00022692"/>
    </source>
</evidence>
<reference evidence="20 21" key="2">
    <citation type="journal article" date="2010" name="Nature">
        <title>Comparative genomics reveals mobile pathogenicity chromosomes in Fusarium.</title>
        <authorList>
            <person name="Ma L.J."/>
            <person name="van der Does H.C."/>
            <person name="Borkovich K.A."/>
            <person name="Coleman J.J."/>
            <person name="Daboussi M.J."/>
            <person name="Di Pietro A."/>
            <person name="Dufresne M."/>
            <person name="Freitag M."/>
            <person name="Grabherr M."/>
            <person name="Henrissat B."/>
            <person name="Houterman P.M."/>
            <person name="Kang S."/>
            <person name="Shim W.B."/>
            <person name="Woloshuk C."/>
            <person name="Xie X."/>
            <person name="Xu J.R."/>
            <person name="Antoniw J."/>
            <person name="Baker S.E."/>
            <person name="Bluhm B.H."/>
            <person name="Breakspear A."/>
            <person name="Brown D.W."/>
            <person name="Butchko R.A."/>
            <person name="Chapman S."/>
            <person name="Coulson R."/>
            <person name="Coutinho P.M."/>
            <person name="Danchin E.G."/>
            <person name="Diener A."/>
            <person name="Gale L.R."/>
            <person name="Gardiner D.M."/>
            <person name="Goff S."/>
            <person name="Hammond-Kosack K.E."/>
            <person name="Hilburn K."/>
            <person name="Hua-Van A."/>
            <person name="Jonkers W."/>
            <person name="Kazan K."/>
            <person name="Kodira C.D."/>
            <person name="Koehrsen M."/>
            <person name="Kumar L."/>
            <person name="Lee Y.H."/>
            <person name="Li L."/>
            <person name="Manners J.M."/>
            <person name="Miranda-Saavedra D."/>
            <person name="Mukherjee M."/>
            <person name="Park G."/>
            <person name="Park J."/>
            <person name="Park S.Y."/>
            <person name="Proctor R.H."/>
            <person name="Regev A."/>
            <person name="Ruiz-Roldan M.C."/>
            <person name="Sain D."/>
            <person name="Sakthikumar S."/>
            <person name="Sykes S."/>
            <person name="Schwartz D.C."/>
            <person name="Turgeon B.G."/>
            <person name="Wapinski I."/>
            <person name="Yoder O."/>
            <person name="Young S."/>
            <person name="Zeng Q."/>
            <person name="Zhou S."/>
            <person name="Galagan J."/>
            <person name="Cuomo C.A."/>
            <person name="Kistler H.C."/>
            <person name="Rep M."/>
        </authorList>
    </citation>
    <scope>GENOME REANNOTATION</scope>
    <source>
        <strain evidence="21">ATCC MYA-4620 / CBS 123657 / FGSC 9075 / NRRL 31084 / PH-1</strain>
        <strain evidence="20">PH-1 / ATCC MYA-4620 / FGSC 9075 / NRRL 31084</strain>
    </source>
</reference>
<feature type="disulfide bond" evidence="14">
    <location>
        <begin position="39"/>
        <end position="70"/>
    </location>
</feature>
<keyword evidence="6" id="KW-0336">GPI-anchor</keyword>
<feature type="transmembrane region" description="Helical" evidence="16">
    <location>
        <begin position="266"/>
        <end position="284"/>
    </location>
</feature>
<evidence type="ECO:0000259" key="18">
    <source>
        <dbReference type="PROSITE" id="PS52012"/>
    </source>
</evidence>
<comment type="similarity">
    <text evidence="13">Belongs to the SAT4 family.</text>
</comment>
<keyword evidence="9 16" id="KW-1133">Transmembrane helix</keyword>
<keyword evidence="14" id="KW-0479">Metal-binding</keyword>
<evidence type="ECO:0000313" key="21">
    <source>
        <dbReference type="Proteomes" id="UP000070720"/>
    </source>
</evidence>
<dbReference type="InParanoid" id="A0A098D872"/>
<feature type="chain" id="PRO_5010018613" evidence="17">
    <location>
        <begin position="20"/>
        <end position="463"/>
    </location>
</feature>
<dbReference type="VEuPathDB" id="FungiDB:FGRAMPH1_01G05701"/>
<feature type="transmembrane region" description="Helical" evidence="16">
    <location>
        <begin position="344"/>
        <end position="364"/>
    </location>
</feature>
<keyword evidence="14" id="KW-0349">Heme</keyword>
<evidence type="ECO:0000256" key="8">
    <source>
        <dbReference type="ARBA" id="ARBA00022729"/>
    </source>
</evidence>
<evidence type="ECO:0000256" key="16">
    <source>
        <dbReference type="SAM" id="Phobius"/>
    </source>
</evidence>
<evidence type="ECO:0000256" key="4">
    <source>
        <dbReference type="ARBA" id="ARBA00010031"/>
    </source>
</evidence>
<feature type="disulfide bond" evidence="14">
    <location>
        <begin position="35"/>
        <end position="75"/>
    </location>
</feature>
<dbReference type="Pfam" id="PF20684">
    <property type="entry name" value="Fung_rhodopsin"/>
    <property type="match status" value="1"/>
</dbReference>
<evidence type="ECO:0000313" key="19">
    <source>
        <dbReference type="EMBL" id="CEF74655.1"/>
    </source>
</evidence>
<feature type="transmembrane region" description="Helical" evidence="16">
    <location>
        <begin position="296"/>
        <end position="324"/>
    </location>
</feature>
<keyword evidence="10 16" id="KW-0472">Membrane</keyword>
<feature type="signal peptide" evidence="17">
    <location>
        <begin position="1"/>
        <end position="19"/>
    </location>
</feature>
<accession>A0A0E0RTT0</accession>
<keyword evidence="5" id="KW-0964">Secreted</keyword>
<keyword evidence="8 17" id="KW-0732">Signal</keyword>
<gene>
    <name evidence="20" type="primary">FG02374.1</name>
    <name evidence="19" type="ORF">FGRAMPH1_01T05701</name>
</gene>
<dbReference type="Proteomes" id="UP000070720">
    <property type="component" value="Chromosome 1"/>
</dbReference>
<evidence type="ECO:0000256" key="14">
    <source>
        <dbReference type="PROSITE-ProRule" id="PRU01356"/>
    </source>
</evidence>
<evidence type="ECO:0000256" key="2">
    <source>
        <dbReference type="ARBA" id="ARBA00004589"/>
    </source>
</evidence>